<gene>
    <name evidence="1" type="ORF">CHILSU_LOCUS6089</name>
</gene>
<evidence type="ECO:0008006" key="3">
    <source>
        <dbReference type="Google" id="ProtNLM"/>
    </source>
</evidence>
<dbReference type="EMBL" id="OU963914">
    <property type="protein sequence ID" value="CAH0402838.1"/>
    <property type="molecule type" value="Genomic_DNA"/>
</dbReference>
<reference evidence="1" key="1">
    <citation type="submission" date="2021-12" db="EMBL/GenBank/DDBJ databases">
        <authorList>
            <person name="King R."/>
        </authorList>
    </citation>
    <scope>NUCLEOTIDE SEQUENCE</scope>
</reference>
<keyword evidence="2" id="KW-1185">Reference proteome</keyword>
<dbReference type="Proteomes" id="UP001153292">
    <property type="component" value="Chromosome 21"/>
</dbReference>
<protein>
    <recommendedName>
        <fullName evidence="3">ATP-dependent DNA helicase</fullName>
    </recommendedName>
</protein>
<organism evidence="1 2">
    <name type="scientific">Chilo suppressalis</name>
    <name type="common">Asiatic rice borer moth</name>
    <dbReference type="NCBI Taxonomy" id="168631"/>
    <lineage>
        <taxon>Eukaryota</taxon>
        <taxon>Metazoa</taxon>
        <taxon>Ecdysozoa</taxon>
        <taxon>Arthropoda</taxon>
        <taxon>Hexapoda</taxon>
        <taxon>Insecta</taxon>
        <taxon>Pterygota</taxon>
        <taxon>Neoptera</taxon>
        <taxon>Endopterygota</taxon>
        <taxon>Lepidoptera</taxon>
        <taxon>Glossata</taxon>
        <taxon>Ditrysia</taxon>
        <taxon>Pyraloidea</taxon>
        <taxon>Crambidae</taxon>
        <taxon>Crambinae</taxon>
        <taxon>Chilo</taxon>
    </lineage>
</organism>
<dbReference type="PANTHER" id="PTHR23274">
    <property type="entry name" value="DNA HELICASE-RELATED"/>
    <property type="match status" value="1"/>
</dbReference>
<accession>A0ABN8B399</accession>
<sequence>MNYIKAQDQLVNATRNLGNTSLESIIPSDINKTGGIPSKLRIFKVAKIMLRSNIDVEKGLVNGSIGFISDIVWLHLRRDQMYEIDIPSIIVNCGNDGDHLIQPIGIQFPAKFNYGTVERRMLLVILSWASTVHKMQGCTVDQWCTVLLRLASRMWP</sequence>
<evidence type="ECO:0000313" key="2">
    <source>
        <dbReference type="Proteomes" id="UP001153292"/>
    </source>
</evidence>
<name>A0ABN8B399_CHISP</name>
<dbReference type="SUPFAM" id="SSF52540">
    <property type="entry name" value="P-loop containing nucleoside triphosphate hydrolases"/>
    <property type="match status" value="1"/>
</dbReference>
<evidence type="ECO:0000313" key="1">
    <source>
        <dbReference type="EMBL" id="CAH0402838.1"/>
    </source>
</evidence>
<proteinExistence type="predicted"/>
<dbReference type="InterPro" id="IPR027417">
    <property type="entry name" value="P-loop_NTPase"/>
</dbReference>